<feature type="region of interest" description="Disordered" evidence="1">
    <location>
        <begin position="1"/>
        <end position="108"/>
    </location>
</feature>
<proteinExistence type="predicted"/>
<reference evidence="2" key="1">
    <citation type="submission" date="2023-10" db="EMBL/GenBank/DDBJ databases">
        <authorList>
            <person name="Chen Y."/>
            <person name="Shah S."/>
            <person name="Dougan E. K."/>
            <person name="Thang M."/>
            <person name="Chan C."/>
        </authorList>
    </citation>
    <scope>NUCLEOTIDE SEQUENCE [LARGE SCALE GENOMIC DNA]</scope>
</reference>
<dbReference type="EMBL" id="CAUYUJ010015261">
    <property type="protein sequence ID" value="CAK0851656.1"/>
    <property type="molecule type" value="Genomic_DNA"/>
</dbReference>
<accession>A0ABN9TZ60</accession>
<feature type="region of interest" description="Disordered" evidence="1">
    <location>
        <begin position="143"/>
        <end position="168"/>
    </location>
</feature>
<protein>
    <submittedName>
        <fullName evidence="2">Uncharacterized protein</fullName>
    </submittedName>
</protein>
<evidence type="ECO:0000313" key="2">
    <source>
        <dbReference type="EMBL" id="CAK0851656.1"/>
    </source>
</evidence>
<organism evidence="2 3">
    <name type="scientific">Prorocentrum cordatum</name>
    <dbReference type="NCBI Taxonomy" id="2364126"/>
    <lineage>
        <taxon>Eukaryota</taxon>
        <taxon>Sar</taxon>
        <taxon>Alveolata</taxon>
        <taxon>Dinophyceae</taxon>
        <taxon>Prorocentrales</taxon>
        <taxon>Prorocentraceae</taxon>
        <taxon>Prorocentrum</taxon>
    </lineage>
</organism>
<name>A0ABN9TZ60_9DINO</name>
<evidence type="ECO:0000256" key="1">
    <source>
        <dbReference type="SAM" id="MobiDB-lite"/>
    </source>
</evidence>
<sequence length="168" mass="18194">MAPPRSTVHDSTVRSKCPGEVFRKRRGGERAPPRWSAPKRGVGCRGHSARPPETCSLPGQLPERGEEGEEERREGRRWGARKTCPAGRAGTSPLETVDQPLTPPCCGRALPRARAREKRAPLGAHRCRLVACRLPARDVQGAPLCGGSSRPQGPMAHGRRPPGPHANF</sequence>
<comment type="caution">
    <text evidence="2">The sequence shown here is derived from an EMBL/GenBank/DDBJ whole genome shotgun (WGS) entry which is preliminary data.</text>
</comment>
<gene>
    <name evidence="2" type="ORF">PCOR1329_LOCUS43763</name>
</gene>
<evidence type="ECO:0000313" key="3">
    <source>
        <dbReference type="Proteomes" id="UP001189429"/>
    </source>
</evidence>
<dbReference type="Proteomes" id="UP001189429">
    <property type="component" value="Unassembled WGS sequence"/>
</dbReference>
<keyword evidence="3" id="KW-1185">Reference proteome</keyword>